<organism evidence="5">
    <name type="scientific">Mesocestoides corti</name>
    <name type="common">Flatworm</name>
    <dbReference type="NCBI Taxonomy" id="53468"/>
    <lineage>
        <taxon>Eukaryota</taxon>
        <taxon>Metazoa</taxon>
        <taxon>Spiralia</taxon>
        <taxon>Lophotrochozoa</taxon>
        <taxon>Platyhelminthes</taxon>
        <taxon>Cestoda</taxon>
        <taxon>Eucestoda</taxon>
        <taxon>Cyclophyllidea</taxon>
        <taxon>Mesocestoididae</taxon>
        <taxon>Mesocestoides</taxon>
    </lineage>
</organism>
<dbReference type="InterPro" id="IPR005031">
    <property type="entry name" value="COQ10_START"/>
</dbReference>
<comment type="subunit">
    <text evidence="2">Interacts with coenzyme Q.</text>
</comment>
<name>A0A5K3EFW4_MESCO</name>
<feature type="domain" description="Coenzyme Q-binding protein COQ10 START" evidence="4">
    <location>
        <begin position="48"/>
        <end position="176"/>
    </location>
</feature>
<dbReference type="GO" id="GO:0045333">
    <property type="term" value="P:cellular respiration"/>
    <property type="evidence" value="ECO:0007669"/>
    <property type="project" value="InterPro"/>
</dbReference>
<dbReference type="Gene3D" id="3.30.530.20">
    <property type="match status" value="1"/>
</dbReference>
<dbReference type="Pfam" id="PF03364">
    <property type="entry name" value="Polyketide_cyc"/>
    <property type="match status" value="1"/>
</dbReference>
<dbReference type="InterPro" id="IPR023393">
    <property type="entry name" value="START-like_dom_sf"/>
</dbReference>
<dbReference type="GO" id="GO:0005739">
    <property type="term" value="C:mitochondrion"/>
    <property type="evidence" value="ECO:0007669"/>
    <property type="project" value="TreeGrafter"/>
</dbReference>
<reference evidence="5" key="1">
    <citation type="submission" date="2019-11" db="UniProtKB">
        <authorList>
            <consortium name="WormBaseParasite"/>
        </authorList>
    </citation>
    <scope>IDENTIFICATION</scope>
</reference>
<dbReference type="SUPFAM" id="SSF55961">
    <property type="entry name" value="Bet v1-like"/>
    <property type="match status" value="1"/>
</dbReference>
<accession>A0A5K3EFW4</accession>
<dbReference type="GO" id="GO:0048039">
    <property type="term" value="F:ubiquinone binding"/>
    <property type="evidence" value="ECO:0007669"/>
    <property type="project" value="InterPro"/>
</dbReference>
<evidence type="ECO:0000259" key="4">
    <source>
        <dbReference type="Pfam" id="PF03364"/>
    </source>
</evidence>
<sequence>MVGLAIFRRYFGLLRVSHGDLLLKCRYIFSGLTSNDERKVYREQRLLGYSTEQMFDIISEVEHYSEFLPWCLKSDTIQTHPTKGRLCRLTVGFFPLEESYDSWVTVTRPVHVKSVATNSDLFEHLINEWHLHPGLANNKQTCTVELLVDFKFRSKLHSRISSLFFDQVVNTMVCAFLSRANTLHGPGSIPRQSPKILEYMK</sequence>
<protein>
    <submittedName>
        <fullName evidence="5">Polyketide_cyc domain-containing protein</fullName>
    </submittedName>
</protein>
<proteinExistence type="inferred from homology"/>
<dbReference type="AlphaFoldDB" id="A0A5K3EFW4"/>
<evidence type="ECO:0000313" key="5">
    <source>
        <dbReference type="WBParaSite" id="MCU_000230-RA"/>
    </source>
</evidence>
<evidence type="ECO:0000256" key="2">
    <source>
        <dbReference type="ARBA" id="ARBA00011814"/>
    </source>
</evidence>
<dbReference type="CDD" id="cd07813">
    <property type="entry name" value="COQ10p_like"/>
    <property type="match status" value="1"/>
</dbReference>
<dbReference type="PANTHER" id="PTHR12901">
    <property type="entry name" value="SPERM PROTEIN HOMOLOG"/>
    <property type="match status" value="1"/>
</dbReference>
<evidence type="ECO:0000256" key="3">
    <source>
        <dbReference type="ARBA" id="ARBA00024947"/>
    </source>
</evidence>
<comment type="similarity">
    <text evidence="1">Belongs to the COQ10 family.</text>
</comment>
<dbReference type="PANTHER" id="PTHR12901:SF10">
    <property type="entry name" value="COENZYME Q-BINDING PROTEIN COQ10, MITOCHONDRIAL"/>
    <property type="match status" value="1"/>
</dbReference>
<dbReference type="WBParaSite" id="MCU_000230-RA">
    <property type="protein sequence ID" value="MCU_000230-RA"/>
    <property type="gene ID" value="MCU_000230"/>
</dbReference>
<comment type="function">
    <text evidence="3">Required for the function of coenzyme Q in the respiratory chain. May serve as a chaperone or may be involved in the transport of Q6 from its site of synthesis to the catalytic sites of the respiratory complexes.</text>
</comment>
<dbReference type="InterPro" id="IPR044996">
    <property type="entry name" value="COQ10-like"/>
</dbReference>
<evidence type="ECO:0000256" key="1">
    <source>
        <dbReference type="ARBA" id="ARBA00006885"/>
    </source>
</evidence>